<organism evidence="4 5">
    <name type="scientific">Chryseobacterium limigenitum</name>
    <dbReference type="NCBI Taxonomy" id="1612149"/>
    <lineage>
        <taxon>Bacteria</taxon>
        <taxon>Pseudomonadati</taxon>
        <taxon>Bacteroidota</taxon>
        <taxon>Flavobacteriia</taxon>
        <taxon>Flavobacteriales</taxon>
        <taxon>Weeksellaceae</taxon>
        <taxon>Chryseobacterium group</taxon>
        <taxon>Chryseobacterium</taxon>
    </lineage>
</organism>
<dbReference type="STRING" id="1612149.SAMN05216324_13610"/>
<accession>A0A1K2IXA6</accession>
<keyword evidence="1 2" id="KW-0732">Signal</keyword>
<evidence type="ECO:0000259" key="3">
    <source>
        <dbReference type="Pfam" id="PF18962"/>
    </source>
</evidence>
<name>A0A1K2IXA6_9FLAO</name>
<keyword evidence="5" id="KW-1185">Reference proteome</keyword>
<dbReference type="RefSeq" id="WP_083582442.1">
    <property type="nucleotide sequence ID" value="NZ_FPKW01000036.1"/>
</dbReference>
<evidence type="ECO:0000256" key="2">
    <source>
        <dbReference type="SAM" id="SignalP"/>
    </source>
</evidence>
<dbReference type="AlphaFoldDB" id="A0A1K2IXA6"/>
<protein>
    <submittedName>
        <fullName evidence="4">Por secretion system C-terminal sorting domain-containing protein</fullName>
    </submittedName>
</protein>
<reference evidence="5" key="1">
    <citation type="submission" date="2016-10" db="EMBL/GenBank/DDBJ databases">
        <authorList>
            <person name="Varghese N."/>
            <person name="Submissions S."/>
        </authorList>
    </citation>
    <scope>NUCLEOTIDE SEQUENCE [LARGE SCALE GENOMIC DNA]</scope>
    <source>
        <strain evidence="5">SUR2</strain>
    </source>
</reference>
<dbReference type="OrthoDB" id="1447653at2"/>
<evidence type="ECO:0000313" key="5">
    <source>
        <dbReference type="Proteomes" id="UP000182034"/>
    </source>
</evidence>
<evidence type="ECO:0000313" key="4">
    <source>
        <dbReference type="EMBL" id="SFZ97053.1"/>
    </source>
</evidence>
<feature type="domain" description="Secretion system C-terminal sorting" evidence="3">
    <location>
        <begin position="183"/>
        <end position="251"/>
    </location>
</feature>
<dbReference type="Proteomes" id="UP000182034">
    <property type="component" value="Unassembled WGS sequence"/>
</dbReference>
<dbReference type="NCBIfam" id="TIGR04183">
    <property type="entry name" value="Por_Secre_tail"/>
    <property type="match status" value="1"/>
</dbReference>
<dbReference type="EMBL" id="FPKW01000036">
    <property type="protein sequence ID" value="SFZ97053.1"/>
    <property type="molecule type" value="Genomic_DNA"/>
</dbReference>
<evidence type="ECO:0000256" key="1">
    <source>
        <dbReference type="ARBA" id="ARBA00022729"/>
    </source>
</evidence>
<dbReference type="Pfam" id="PF18962">
    <property type="entry name" value="Por_Secre_tail"/>
    <property type="match status" value="1"/>
</dbReference>
<sequence>MRKQLILLLSVSSCLMHAQGLPENLTSIERPSERKAGITKISENGQNFERDHSTSLLLSPVLDLSSIKSPTLSFNYTSSLKGGRPILKAEVYNGTKWIEIFSSEKASKALVTANSTSSENDRNHINISDIDLAPYVQTNFRIRFFCYDNRQNSSEVVLNNVTVSDKAAAPQSETKSMTSSVQIYPNPIKDYVYINDASLRADYSVTIADMSGNVVASFKGASEGYNLSGLSKGVYLMIIDNGKEKIQKKIIKE</sequence>
<feature type="signal peptide" evidence="2">
    <location>
        <begin position="1"/>
        <end position="18"/>
    </location>
</feature>
<proteinExistence type="predicted"/>
<feature type="chain" id="PRO_5012837567" evidence="2">
    <location>
        <begin position="19"/>
        <end position="253"/>
    </location>
</feature>
<dbReference type="InterPro" id="IPR026444">
    <property type="entry name" value="Secre_tail"/>
</dbReference>
<gene>
    <name evidence="4" type="ORF">SAMN05216324_13610</name>
</gene>